<dbReference type="PANTHER" id="PTHR17598:SF13">
    <property type="entry name" value="DNA POLYMERASE DELTA SUBUNIT 3"/>
    <property type="match status" value="1"/>
</dbReference>
<dbReference type="InterPro" id="IPR019038">
    <property type="entry name" value="POLD3"/>
</dbReference>
<name>A0A6A4WF21_AMPAM</name>
<evidence type="ECO:0000256" key="3">
    <source>
        <dbReference type="ARBA" id="ARBA00022705"/>
    </source>
</evidence>
<organism evidence="6 7">
    <name type="scientific">Amphibalanus amphitrite</name>
    <name type="common">Striped barnacle</name>
    <name type="synonym">Balanus amphitrite</name>
    <dbReference type="NCBI Taxonomy" id="1232801"/>
    <lineage>
        <taxon>Eukaryota</taxon>
        <taxon>Metazoa</taxon>
        <taxon>Ecdysozoa</taxon>
        <taxon>Arthropoda</taxon>
        <taxon>Crustacea</taxon>
        <taxon>Multicrustacea</taxon>
        <taxon>Cirripedia</taxon>
        <taxon>Thoracica</taxon>
        <taxon>Thoracicalcarea</taxon>
        <taxon>Balanomorpha</taxon>
        <taxon>Balanoidea</taxon>
        <taxon>Balanidae</taxon>
        <taxon>Amphibalaninae</taxon>
        <taxon>Amphibalanus</taxon>
    </lineage>
</organism>
<keyword evidence="7" id="KW-1185">Reference proteome</keyword>
<dbReference type="GO" id="GO:0003887">
    <property type="term" value="F:DNA-directed DNA polymerase activity"/>
    <property type="evidence" value="ECO:0007669"/>
    <property type="project" value="TreeGrafter"/>
</dbReference>
<dbReference type="Proteomes" id="UP000440578">
    <property type="component" value="Unassembled WGS sequence"/>
</dbReference>
<feature type="compositionally biased region" description="Gly residues" evidence="5">
    <location>
        <begin position="313"/>
        <end position="327"/>
    </location>
</feature>
<feature type="compositionally biased region" description="Polar residues" evidence="5">
    <location>
        <begin position="189"/>
        <end position="198"/>
    </location>
</feature>
<feature type="compositionally biased region" description="Acidic residues" evidence="5">
    <location>
        <begin position="357"/>
        <end position="372"/>
    </location>
</feature>
<dbReference type="InterPro" id="IPR041913">
    <property type="entry name" value="POLD3_sf"/>
</dbReference>
<feature type="compositionally biased region" description="Basic and acidic residues" evidence="5">
    <location>
        <begin position="297"/>
        <end position="306"/>
    </location>
</feature>
<accession>A0A6A4WF21</accession>
<dbReference type="PANTHER" id="PTHR17598">
    <property type="entry name" value="DNA POLYMERASE DELTA SUBUNIT 3"/>
    <property type="match status" value="1"/>
</dbReference>
<dbReference type="AlphaFoldDB" id="A0A6A4WF21"/>
<feature type="compositionally biased region" description="Pro residues" evidence="5">
    <location>
        <begin position="435"/>
        <end position="446"/>
    </location>
</feature>
<keyword evidence="3" id="KW-0235">DNA replication</keyword>
<proteinExistence type="predicted"/>
<feature type="compositionally biased region" description="Basic and acidic residues" evidence="5">
    <location>
        <begin position="200"/>
        <end position="216"/>
    </location>
</feature>
<evidence type="ECO:0000256" key="4">
    <source>
        <dbReference type="ARBA" id="ARBA00023242"/>
    </source>
</evidence>
<feature type="region of interest" description="Disordered" evidence="5">
    <location>
        <begin position="158"/>
        <end position="469"/>
    </location>
</feature>
<keyword evidence="4" id="KW-0539">Nucleus</keyword>
<dbReference type="GO" id="GO:0006297">
    <property type="term" value="P:nucleotide-excision repair, DNA gap filling"/>
    <property type="evidence" value="ECO:0007669"/>
    <property type="project" value="TreeGrafter"/>
</dbReference>
<dbReference type="OrthoDB" id="514823at2759"/>
<sequence>MGTDSRKIQEELQFLLEEDNRVITYKFVSANFGIHVNDAKRQLQSLLGACRGRGDDAITATFYLSGLSEEEEDCVAQKSLVVSEDQLTAARSSLTSVTSEHVFSVQRHRVRDTNVLYGADLQERQADPAAFNSHGAITNVRAERLSEAELLKARQVTLPAAPAPAQPAKRPAAPAPAAKKEPSAAADEQPSSESPANKQKSKEDDHNKAEAAEKGKSAGKSSGKGSGNIASMFAKANTEKKTVKSPPKKAAGGGMMASFLKKGADQKPSSESTNASAPAAAAAAAPAKSTPPPVKSEPSEADKTETVRFGAKKGAGGGAKGARGGSARGKRQRKGDSGGSEPAKQRRRIQVASDSSESSDDDGGREEPDPEPEPAPPPVSDGEEDAQPTQQHGKRKRKLVTKTFFTKKEYESCSGSDSEEPAAKNSAPAREKPAAPAPAAPEPAKPSKPKEAAHHKVKQAGIMSFFKKK</sequence>
<evidence type="ECO:0000313" key="7">
    <source>
        <dbReference type="Proteomes" id="UP000440578"/>
    </source>
</evidence>
<gene>
    <name evidence="6" type="primary">POLD3</name>
    <name evidence="6" type="ORF">FJT64_025478</name>
</gene>
<evidence type="ECO:0000256" key="1">
    <source>
        <dbReference type="ARBA" id="ARBA00004123"/>
    </source>
</evidence>
<evidence type="ECO:0000313" key="6">
    <source>
        <dbReference type="EMBL" id="KAF0302434.1"/>
    </source>
</evidence>
<feature type="compositionally biased region" description="Low complexity" evidence="5">
    <location>
        <begin position="218"/>
        <end position="231"/>
    </location>
</feature>
<dbReference type="GO" id="GO:0043625">
    <property type="term" value="C:delta DNA polymerase complex"/>
    <property type="evidence" value="ECO:0007669"/>
    <property type="project" value="InterPro"/>
</dbReference>
<reference evidence="6 7" key="1">
    <citation type="submission" date="2019-07" db="EMBL/GenBank/DDBJ databases">
        <title>Draft genome assembly of a fouling barnacle, Amphibalanus amphitrite (Darwin, 1854): The first reference genome for Thecostraca.</title>
        <authorList>
            <person name="Kim W."/>
        </authorList>
    </citation>
    <scope>NUCLEOTIDE SEQUENCE [LARGE SCALE GENOMIC DNA]</scope>
    <source>
        <strain evidence="6">SNU_AA5</strain>
        <tissue evidence="6">Soma without cirri and trophi</tissue>
    </source>
</reference>
<dbReference type="Pfam" id="PF09507">
    <property type="entry name" value="CDC27"/>
    <property type="match status" value="1"/>
</dbReference>
<dbReference type="Gene3D" id="3.90.1030.20">
    <property type="entry name" value="DNA polymerase delta, p66 (Cdc27) subunit, wHTH domain"/>
    <property type="match status" value="1"/>
</dbReference>
<dbReference type="GO" id="GO:0006271">
    <property type="term" value="P:DNA strand elongation involved in DNA replication"/>
    <property type="evidence" value="ECO:0007669"/>
    <property type="project" value="TreeGrafter"/>
</dbReference>
<evidence type="ECO:0000256" key="2">
    <source>
        <dbReference type="ARBA" id="ARBA00017589"/>
    </source>
</evidence>
<feature type="compositionally biased region" description="Low complexity" evidence="5">
    <location>
        <begin position="166"/>
        <end position="177"/>
    </location>
</feature>
<dbReference type="EMBL" id="VIIS01001062">
    <property type="protein sequence ID" value="KAF0302434.1"/>
    <property type="molecule type" value="Genomic_DNA"/>
</dbReference>
<feature type="compositionally biased region" description="Low complexity" evidence="5">
    <location>
        <begin position="269"/>
        <end position="288"/>
    </location>
</feature>
<comment type="caution">
    <text evidence="6">The sequence shown here is derived from an EMBL/GenBank/DDBJ whole genome shotgun (WGS) entry which is preliminary data.</text>
</comment>
<dbReference type="GO" id="GO:1904161">
    <property type="term" value="P:DNA synthesis involved in UV-damage excision repair"/>
    <property type="evidence" value="ECO:0007669"/>
    <property type="project" value="TreeGrafter"/>
</dbReference>
<protein>
    <recommendedName>
        <fullName evidence="2">DNA polymerase delta subunit 3</fullName>
    </recommendedName>
</protein>
<comment type="subcellular location">
    <subcellularLocation>
        <location evidence="1">Nucleus</location>
    </subcellularLocation>
</comment>
<evidence type="ECO:0000256" key="5">
    <source>
        <dbReference type="SAM" id="MobiDB-lite"/>
    </source>
</evidence>